<feature type="binding site" evidence="12">
    <location>
        <position position="202"/>
    </location>
    <ligand>
        <name>Zn(2+)</name>
        <dbReference type="ChEBI" id="CHEBI:29105"/>
    </ligand>
</feature>
<reference evidence="14 15" key="1">
    <citation type="submission" date="2016-04" db="EMBL/GenBank/DDBJ databases">
        <title>Complete genome sequence of Fictibacillus phosphorivorans G25-29, a strain toxic to nematodes.</title>
        <authorList>
            <person name="Zheng Z."/>
        </authorList>
    </citation>
    <scope>NUCLEOTIDE SEQUENCE [LARGE SCALE GENOMIC DNA]</scope>
    <source>
        <strain evidence="14 15">G25-29</strain>
    </source>
</reference>
<protein>
    <recommendedName>
        <fullName evidence="3">N-acetylglucosamine-6-phosphate deacetylase</fullName>
        <ecNumber evidence="2">3.5.1.25</ecNumber>
    </recommendedName>
</protein>
<comment type="catalytic activity">
    <reaction evidence="7">
        <text>N-acetyl-D-glucosamine 6-phosphate + H2O = D-glucosamine 6-phosphate + acetate</text>
        <dbReference type="Rhea" id="RHEA:22936"/>
        <dbReference type="ChEBI" id="CHEBI:15377"/>
        <dbReference type="ChEBI" id="CHEBI:30089"/>
        <dbReference type="ChEBI" id="CHEBI:57513"/>
        <dbReference type="ChEBI" id="CHEBI:58725"/>
        <dbReference type="EC" id="3.5.1.25"/>
    </reaction>
</comment>
<dbReference type="InterPro" id="IPR011059">
    <property type="entry name" value="Metal-dep_hydrolase_composite"/>
</dbReference>
<dbReference type="Gene3D" id="2.30.40.10">
    <property type="entry name" value="Urease, subunit C, domain 1"/>
    <property type="match status" value="1"/>
</dbReference>
<dbReference type="Pfam" id="PF01979">
    <property type="entry name" value="Amidohydro_1"/>
    <property type="match status" value="1"/>
</dbReference>
<comment type="pathway">
    <text evidence="8">Amino-sugar metabolism; N-acetylneuraminate degradation; D-fructose 6-phosphate from N-acetylneuraminate: step 4/5.</text>
</comment>
<gene>
    <name evidence="14" type="ORF">ABE65_016200</name>
</gene>
<evidence type="ECO:0000256" key="9">
    <source>
        <dbReference type="PIRNR" id="PIRNR038994"/>
    </source>
</evidence>
<organism evidence="14 15">
    <name type="scientific">Fictibacillus phosphorivorans</name>
    <dbReference type="NCBI Taxonomy" id="1221500"/>
    <lineage>
        <taxon>Bacteria</taxon>
        <taxon>Bacillati</taxon>
        <taxon>Bacillota</taxon>
        <taxon>Bacilli</taxon>
        <taxon>Bacillales</taxon>
        <taxon>Fictibacillaceae</taxon>
        <taxon>Fictibacillus</taxon>
    </lineage>
</organism>
<dbReference type="EMBL" id="CP015378">
    <property type="protein sequence ID" value="ANC78258.1"/>
    <property type="molecule type" value="Genomic_DNA"/>
</dbReference>
<dbReference type="InterPro" id="IPR006680">
    <property type="entry name" value="Amidohydro-rel"/>
</dbReference>
<evidence type="ECO:0000256" key="1">
    <source>
        <dbReference type="ARBA" id="ARBA00010716"/>
    </source>
</evidence>
<evidence type="ECO:0000256" key="3">
    <source>
        <dbReference type="ARBA" id="ARBA00018029"/>
    </source>
</evidence>
<dbReference type="SUPFAM" id="SSF51556">
    <property type="entry name" value="Metallo-dependent hydrolases"/>
    <property type="match status" value="1"/>
</dbReference>
<comment type="cofactor">
    <cofactor evidence="12">
        <name>a divalent metal cation</name>
        <dbReference type="ChEBI" id="CHEBI:60240"/>
    </cofactor>
    <text evidence="12">Binds 1 divalent metal cation per subunit.</text>
</comment>
<dbReference type="PANTHER" id="PTHR11113">
    <property type="entry name" value="N-ACETYLGLUCOSAMINE-6-PHOSPHATE DEACETYLASE"/>
    <property type="match status" value="1"/>
</dbReference>
<comment type="similarity">
    <text evidence="1 9">Belongs to the metallo-dependent hydrolases superfamily. NagA family.</text>
</comment>
<feature type="binding site" evidence="11">
    <location>
        <position position="147"/>
    </location>
    <ligand>
        <name>substrate</name>
    </ligand>
</feature>
<sequence length="395" mass="42902">MKPDILLVGDLINEEGQLVNNGSVWIKNDKIFHVGTTDSPSTEEDVIRYNMPQGSIIIPGMIDIHIHGAAGADFMDGTKEALEKISKALPAEGTTTFLATTMTEEKSVIVKALNTASNFMKESRTSAAEMLGIHLEGPFVSPKRAGAQPTSFILEPNINLFKEFQKSADNQIKLVTLAPEMEGGLELTKYLSLQDVIASIGHSDSSFAEVKVGIESGISHVTHLFNGMRGMHHRDPGVAGAALLQKELKVEMIVDGVHASPEMIRLAYQSTGPERTILITDSMRAKGLGEGTYTLGGQQVTVSGDEARLTDGTLAGSILPMNIAVKNMMDYTQCSWSDIVKMTSENAAKELKTFKRKGSLSVGKDADITVLTEDCDVLMTFCRGELVYHRKEERV</sequence>
<proteinExistence type="inferred from homology"/>
<evidence type="ECO:0000313" key="15">
    <source>
        <dbReference type="Proteomes" id="UP000076623"/>
    </source>
</evidence>
<dbReference type="EC" id="3.5.1.25" evidence="2"/>
<feature type="binding site" evidence="11">
    <location>
        <position position="234"/>
    </location>
    <ligand>
        <name>substrate</name>
    </ligand>
</feature>
<dbReference type="CDD" id="cd00854">
    <property type="entry name" value="NagA"/>
    <property type="match status" value="1"/>
</dbReference>
<evidence type="ECO:0000256" key="2">
    <source>
        <dbReference type="ARBA" id="ARBA00011899"/>
    </source>
</evidence>
<keyword evidence="15" id="KW-1185">Reference proteome</keyword>
<keyword evidence="6 9" id="KW-0119">Carbohydrate metabolism</keyword>
<feature type="binding site" evidence="12">
    <location>
        <position position="223"/>
    </location>
    <ligand>
        <name>Zn(2+)</name>
        <dbReference type="ChEBI" id="CHEBI:29105"/>
    </ligand>
</feature>
<name>A0A160IPC3_9BACL</name>
<dbReference type="Proteomes" id="UP000076623">
    <property type="component" value="Chromosome"/>
</dbReference>
<dbReference type="STRING" id="1221500.ABE65_016200"/>
<dbReference type="AlphaFoldDB" id="A0A160IPC3"/>
<dbReference type="InterPro" id="IPR003764">
    <property type="entry name" value="GlcNAc_6-P_deAcase"/>
</dbReference>
<dbReference type="KEGG" id="fpn:ABE65_016200"/>
<feature type="domain" description="Amidohydrolase-related" evidence="13">
    <location>
        <begin position="56"/>
        <end position="387"/>
    </location>
</feature>
<dbReference type="RefSeq" id="WP_066397099.1">
    <property type="nucleotide sequence ID" value="NZ_CP015378.1"/>
</dbReference>
<dbReference type="GO" id="GO:0006046">
    <property type="term" value="P:N-acetylglucosamine catabolic process"/>
    <property type="evidence" value="ECO:0007669"/>
    <property type="project" value="TreeGrafter"/>
</dbReference>
<dbReference type="GO" id="GO:0008448">
    <property type="term" value="F:N-acetylglucosamine-6-phosphate deacetylase activity"/>
    <property type="evidence" value="ECO:0007669"/>
    <property type="project" value="UniProtKB-EC"/>
</dbReference>
<feature type="active site" description="Proton donor/acceptor" evidence="10">
    <location>
        <position position="281"/>
    </location>
</feature>
<feature type="binding site" evidence="11">
    <location>
        <begin position="226"/>
        <end position="227"/>
    </location>
    <ligand>
        <name>substrate</name>
    </ligand>
</feature>
<dbReference type="NCBIfam" id="TIGR00221">
    <property type="entry name" value="nagA"/>
    <property type="match status" value="1"/>
</dbReference>
<dbReference type="InterPro" id="IPR032466">
    <property type="entry name" value="Metal_Hydrolase"/>
</dbReference>
<dbReference type="PANTHER" id="PTHR11113:SF14">
    <property type="entry name" value="N-ACETYLGLUCOSAMINE-6-PHOSPHATE DEACETYLASE"/>
    <property type="match status" value="1"/>
</dbReference>
<evidence type="ECO:0000256" key="8">
    <source>
        <dbReference type="ARBA" id="ARBA00060590"/>
    </source>
</evidence>
<dbReference type="PIRSF" id="PIRSF038994">
    <property type="entry name" value="NagA"/>
    <property type="match status" value="1"/>
</dbReference>
<evidence type="ECO:0000256" key="7">
    <source>
        <dbReference type="ARBA" id="ARBA00047647"/>
    </source>
</evidence>
<accession>A0A160IPC3</accession>
<evidence type="ECO:0000256" key="11">
    <source>
        <dbReference type="PIRSR" id="PIRSR038994-2"/>
    </source>
</evidence>
<evidence type="ECO:0000256" key="10">
    <source>
        <dbReference type="PIRSR" id="PIRSR038994-1"/>
    </source>
</evidence>
<dbReference type="FunFam" id="3.20.20.140:FF:000004">
    <property type="entry name" value="N-acetylglucosamine-6-phosphate deacetylase"/>
    <property type="match status" value="1"/>
</dbReference>
<dbReference type="SUPFAM" id="SSF51338">
    <property type="entry name" value="Composite domain of metallo-dependent hydrolases"/>
    <property type="match status" value="1"/>
</dbReference>
<feature type="binding site" evidence="11">
    <location>
        <begin position="314"/>
        <end position="316"/>
    </location>
    <ligand>
        <name>substrate</name>
    </ligand>
</feature>
<dbReference type="Gene3D" id="3.20.20.140">
    <property type="entry name" value="Metal-dependent hydrolases"/>
    <property type="match status" value="1"/>
</dbReference>
<evidence type="ECO:0000256" key="4">
    <source>
        <dbReference type="ARBA" id="ARBA00022723"/>
    </source>
</evidence>
<evidence type="ECO:0000256" key="12">
    <source>
        <dbReference type="PIRSR" id="PIRSR038994-3"/>
    </source>
</evidence>
<evidence type="ECO:0000259" key="13">
    <source>
        <dbReference type="Pfam" id="PF01979"/>
    </source>
</evidence>
<evidence type="ECO:0000313" key="14">
    <source>
        <dbReference type="EMBL" id="ANC78258.1"/>
    </source>
</evidence>
<feature type="binding site" evidence="12">
    <location>
        <position position="136"/>
    </location>
    <ligand>
        <name>Zn(2+)</name>
        <dbReference type="ChEBI" id="CHEBI:29105"/>
    </ligand>
</feature>
<keyword evidence="4 12" id="KW-0479">Metal-binding</keyword>
<feature type="binding site" evidence="11">
    <location>
        <position position="258"/>
    </location>
    <ligand>
        <name>substrate</name>
    </ligand>
</feature>
<evidence type="ECO:0000256" key="6">
    <source>
        <dbReference type="ARBA" id="ARBA00023277"/>
    </source>
</evidence>
<evidence type="ECO:0000256" key="5">
    <source>
        <dbReference type="ARBA" id="ARBA00022801"/>
    </source>
</evidence>
<dbReference type="GO" id="GO:0046872">
    <property type="term" value="F:metal ion binding"/>
    <property type="evidence" value="ECO:0007669"/>
    <property type="project" value="UniProtKB-KW"/>
</dbReference>
<keyword evidence="5 9" id="KW-0378">Hydrolase</keyword>